<comment type="caution">
    <text evidence="6">The sequence shown here is derived from an EMBL/GenBank/DDBJ whole genome shotgun (WGS) entry which is preliminary data.</text>
</comment>
<organism evidence="6 7">
    <name type="scientific">Candidozyma haemuli</name>
    <dbReference type="NCBI Taxonomy" id="45357"/>
    <lineage>
        <taxon>Eukaryota</taxon>
        <taxon>Fungi</taxon>
        <taxon>Dikarya</taxon>
        <taxon>Ascomycota</taxon>
        <taxon>Saccharomycotina</taxon>
        <taxon>Pichiomycetes</taxon>
        <taxon>Metschnikowiaceae</taxon>
        <taxon>Candidozyma</taxon>
    </lineage>
</organism>
<dbReference type="CDD" id="cd00067">
    <property type="entry name" value="GAL4"/>
    <property type="match status" value="1"/>
</dbReference>
<dbReference type="AlphaFoldDB" id="A0A2V1AXB2"/>
<dbReference type="PANTHER" id="PTHR46910:SF3">
    <property type="entry name" value="HALOTOLERANCE PROTEIN 9-RELATED"/>
    <property type="match status" value="1"/>
</dbReference>
<dbReference type="STRING" id="45357.A0A2V1AXB2"/>
<dbReference type="Gene3D" id="4.10.240.10">
    <property type="entry name" value="Zn(2)-C6 fungal-type DNA-binding domain"/>
    <property type="match status" value="1"/>
</dbReference>
<evidence type="ECO:0000313" key="7">
    <source>
        <dbReference type="Proteomes" id="UP000244309"/>
    </source>
</evidence>
<dbReference type="Proteomes" id="UP000244309">
    <property type="component" value="Unassembled WGS sequence"/>
</dbReference>
<keyword evidence="4" id="KW-0539">Nucleus</keyword>
<dbReference type="RefSeq" id="XP_025343657.1">
    <property type="nucleotide sequence ID" value="XM_025488995.1"/>
</dbReference>
<evidence type="ECO:0000256" key="3">
    <source>
        <dbReference type="ARBA" id="ARBA00023125"/>
    </source>
</evidence>
<keyword evidence="3" id="KW-0238">DNA-binding</keyword>
<reference evidence="6 7" key="1">
    <citation type="submission" date="2017-12" db="EMBL/GenBank/DDBJ databases">
        <title>Genome Sequence of a Multidrug-Resistant Candida haemulonii Isolate from a Patient with Chronic Leg Ulcers in Israel.</title>
        <authorList>
            <person name="Chow N.A."/>
            <person name="Gade L."/>
            <person name="Batra D."/>
            <person name="Rowe L.A."/>
            <person name="Ben-Ami R."/>
            <person name="Loparev V.N."/>
            <person name="Litvintseva A.P."/>
        </authorList>
    </citation>
    <scope>NUCLEOTIDE SEQUENCE [LARGE SCALE GENOMIC DNA]</scope>
    <source>
        <strain evidence="6 7">B11899</strain>
    </source>
</reference>
<dbReference type="InterPro" id="IPR001138">
    <property type="entry name" value="Zn2Cys6_DnaBD"/>
</dbReference>
<gene>
    <name evidence="6" type="ORF">CXQ85_005399</name>
</gene>
<dbReference type="VEuPathDB" id="FungiDB:CXQ85_005399"/>
<dbReference type="GO" id="GO:0003677">
    <property type="term" value="F:DNA binding"/>
    <property type="evidence" value="ECO:0007669"/>
    <property type="project" value="UniProtKB-KW"/>
</dbReference>
<feature type="domain" description="Zn(2)-C6 fungal-type" evidence="5">
    <location>
        <begin position="48"/>
        <end position="78"/>
    </location>
</feature>
<dbReference type="GeneID" id="37010728"/>
<dbReference type="InterPro" id="IPR050987">
    <property type="entry name" value="AtrR-like"/>
</dbReference>
<evidence type="ECO:0000313" key="6">
    <source>
        <dbReference type="EMBL" id="PVH22717.1"/>
    </source>
</evidence>
<sequence>MDYYYRRSMGNGAVTSKFRIAPQGDDKPRVSSPKIVPLENGATHHPSNCTRCYRLKKKCSRTYPKCLYCLKAGSECEYVDRRGKKACLWKPDDDSTVPASVPVSPVSHPKSVSIASLVHSEETEQPFQNIDLPPTKKSASKSAVAKKINNRAIARHATSAPPNLSDEFLVVKPIADQSLPSAFTRAYFASYSWRYPVVNKSKFEESFISISFATETLVSLEVYLVMAVGCIVYDCNNGTSHYNRIFSDKLIESIIDIITYDPEIDTQSATLLVLLCIYAVNASNIDLAWSILGYLNRSIIYKTDFVGTSRTGFSNNIFWAVHNLDRELSLMLNKPSQFVPVAIIKQNADFSYLESDANLAALMTKAVELHKLQDRVLSLKLGLQENTKDTLRQLSSDLESWRVSVSSVVHNEYSESPLLTRVIGVVHLDYYYLLIEIDQLSSTESFQFTLQFLSNSFSLLLNESSNKDVSGISLYSFFWFSKFFKVIDYNLSSLLKTLKNENLPRSDVNHRIGDFNGNLQLIVNLLKYLLNSSQSPAQYKGKMTSWVTRLTLLNIKLMGSNILSVDDEQYKALVANVDGILNDE</sequence>
<proteinExistence type="predicted"/>
<dbReference type="EMBL" id="PKFO01000009">
    <property type="protein sequence ID" value="PVH22717.1"/>
    <property type="molecule type" value="Genomic_DNA"/>
</dbReference>
<dbReference type="OrthoDB" id="189997at2759"/>
<dbReference type="CDD" id="cd12148">
    <property type="entry name" value="fungal_TF_MHR"/>
    <property type="match status" value="1"/>
</dbReference>
<dbReference type="SUPFAM" id="SSF57701">
    <property type="entry name" value="Zn2/Cys6 DNA-binding domain"/>
    <property type="match status" value="1"/>
</dbReference>
<dbReference type="Pfam" id="PF00172">
    <property type="entry name" value="Zn_clus"/>
    <property type="match status" value="1"/>
</dbReference>
<evidence type="ECO:0000256" key="1">
    <source>
        <dbReference type="ARBA" id="ARBA00004123"/>
    </source>
</evidence>
<protein>
    <recommendedName>
        <fullName evidence="5">Zn(2)-C6 fungal-type domain-containing protein</fullName>
    </recommendedName>
</protein>
<comment type="subcellular location">
    <subcellularLocation>
        <location evidence="1">Nucleus</location>
    </subcellularLocation>
</comment>
<name>A0A2V1AXB2_9ASCO</name>
<dbReference type="PROSITE" id="PS50048">
    <property type="entry name" value="ZN2_CY6_FUNGAL_2"/>
    <property type="match status" value="1"/>
</dbReference>
<dbReference type="PRINTS" id="PR00755">
    <property type="entry name" value="AFLATOXINBRP"/>
</dbReference>
<dbReference type="GO" id="GO:0008270">
    <property type="term" value="F:zinc ion binding"/>
    <property type="evidence" value="ECO:0007669"/>
    <property type="project" value="InterPro"/>
</dbReference>
<dbReference type="GO" id="GO:0005634">
    <property type="term" value="C:nucleus"/>
    <property type="evidence" value="ECO:0007669"/>
    <property type="project" value="UniProtKB-SubCell"/>
</dbReference>
<evidence type="ECO:0000256" key="2">
    <source>
        <dbReference type="ARBA" id="ARBA00022723"/>
    </source>
</evidence>
<keyword evidence="2" id="KW-0479">Metal-binding</keyword>
<dbReference type="PANTHER" id="PTHR46910">
    <property type="entry name" value="TRANSCRIPTION FACTOR PDR1"/>
    <property type="match status" value="1"/>
</dbReference>
<evidence type="ECO:0000259" key="5">
    <source>
        <dbReference type="PROSITE" id="PS50048"/>
    </source>
</evidence>
<dbReference type="InterPro" id="IPR036864">
    <property type="entry name" value="Zn2-C6_fun-type_DNA-bd_sf"/>
</dbReference>
<accession>A0A2V1AXB2</accession>
<evidence type="ECO:0000256" key="4">
    <source>
        <dbReference type="ARBA" id="ARBA00023242"/>
    </source>
</evidence>
<dbReference type="GO" id="GO:0000981">
    <property type="term" value="F:DNA-binding transcription factor activity, RNA polymerase II-specific"/>
    <property type="evidence" value="ECO:0007669"/>
    <property type="project" value="InterPro"/>
</dbReference>
<keyword evidence="7" id="KW-1185">Reference proteome</keyword>